<dbReference type="PANTHER" id="PTHR48098:SF6">
    <property type="entry name" value="FERRI-BACILLIBACTIN ESTERASE BESA"/>
    <property type="match status" value="1"/>
</dbReference>
<dbReference type="SUPFAM" id="SSF53474">
    <property type="entry name" value="alpha/beta-Hydrolases"/>
    <property type="match status" value="1"/>
</dbReference>
<evidence type="ECO:0000256" key="1">
    <source>
        <dbReference type="PROSITE-ProRule" id="PRU00339"/>
    </source>
</evidence>
<dbReference type="PANTHER" id="PTHR48098">
    <property type="entry name" value="ENTEROCHELIN ESTERASE-RELATED"/>
    <property type="match status" value="1"/>
</dbReference>
<dbReference type="Gene3D" id="1.25.40.10">
    <property type="entry name" value="Tetratricopeptide repeat domain"/>
    <property type="match status" value="1"/>
</dbReference>
<dbReference type="SUPFAM" id="SSF48452">
    <property type="entry name" value="TPR-like"/>
    <property type="match status" value="1"/>
</dbReference>
<dbReference type="AlphaFoldDB" id="A0A5B7SPA8"/>
<feature type="repeat" description="TPR" evidence="1">
    <location>
        <begin position="349"/>
        <end position="382"/>
    </location>
</feature>
<dbReference type="InterPro" id="IPR029058">
    <property type="entry name" value="AB_hydrolase_fold"/>
</dbReference>
<dbReference type="RefSeq" id="WP_138851212.1">
    <property type="nucleotide sequence ID" value="NZ_CP040710.1"/>
</dbReference>
<dbReference type="OrthoDB" id="9784036at2"/>
<protein>
    <submittedName>
        <fullName evidence="2">Esterase</fullName>
    </submittedName>
</protein>
<dbReference type="Pfam" id="PF00756">
    <property type="entry name" value="Esterase"/>
    <property type="match status" value="1"/>
</dbReference>
<accession>A0A5B7SPA8</accession>
<dbReference type="KEGG" id="asag:FGM00_01500"/>
<organism evidence="2 3">
    <name type="scientific">Aggregatimonas sangjinii</name>
    <dbReference type="NCBI Taxonomy" id="2583587"/>
    <lineage>
        <taxon>Bacteria</taxon>
        <taxon>Pseudomonadati</taxon>
        <taxon>Bacteroidota</taxon>
        <taxon>Flavobacteriia</taxon>
        <taxon>Flavobacteriales</taxon>
        <taxon>Flavobacteriaceae</taxon>
        <taxon>Aggregatimonas</taxon>
    </lineage>
</organism>
<keyword evidence="3" id="KW-1185">Reference proteome</keyword>
<dbReference type="SMART" id="SM00028">
    <property type="entry name" value="TPR"/>
    <property type="match status" value="1"/>
</dbReference>
<dbReference type="InterPro" id="IPR000801">
    <property type="entry name" value="Esterase-like"/>
</dbReference>
<dbReference type="InterPro" id="IPR050583">
    <property type="entry name" value="Mycobacterial_A85_antigen"/>
</dbReference>
<keyword evidence="1" id="KW-0802">TPR repeat</keyword>
<gene>
    <name evidence="2" type="ORF">FGM00_01500</name>
</gene>
<dbReference type="InterPro" id="IPR019734">
    <property type="entry name" value="TPR_rpt"/>
</dbReference>
<dbReference type="Gene3D" id="3.40.50.1820">
    <property type="entry name" value="alpha/beta hydrolase"/>
    <property type="match status" value="1"/>
</dbReference>
<evidence type="ECO:0000313" key="2">
    <source>
        <dbReference type="EMBL" id="QCW98857.1"/>
    </source>
</evidence>
<proteinExistence type="predicted"/>
<dbReference type="Proteomes" id="UP000310017">
    <property type="component" value="Chromosome"/>
</dbReference>
<name>A0A5B7SPA8_9FLAO</name>
<dbReference type="PROSITE" id="PS50005">
    <property type="entry name" value="TPR"/>
    <property type="match status" value="1"/>
</dbReference>
<reference evidence="2 3" key="1">
    <citation type="submission" date="2019-05" db="EMBL/GenBank/DDBJ databases">
        <title>Genome sequencing of F202Z8.</title>
        <authorList>
            <person name="Kwon Y.M."/>
        </authorList>
    </citation>
    <scope>NUCLEOTIDE SEQUENCE [LARGE SCALE GENOMIC DNA]</scope>
    <source>
        <strain evidence="2 3">F202Z8</strain>
    </source>
</reference>
<dbReference type="EMBL" id="CP040710">
    <property type="protein sequence ID" value="QCW98857.1"/>
    <property type="molecule type" value="Genomic_DNA"/>
</dbReference>
<dbReference type="InterPro" id="IPR011990">
    <property type="entry name" value="TPR-like_helical_dom_sf"/>
</dbReference>
<evidence type="ECO:0000313" key="3">
    <source>
        <dbReference type="Proteomes" id="UP000310017"/>
    </source>
</evidence>
<sequence>MVSQNTKDENGYGKSSVLQSDILGEERDIQIYLPPSYGTLSKKYPVLYVIDAQRYFLNGIAFQQNLAWQEIVPEFIVVGIQTDAVRRRELFDSEASKFIRFLEDELIPEINASYVTLDERMYFGWEMAAGLGVQLLATKPHLFTGLLLASPTHISADRLNKVDSLLKNGLNHDVSIYAALGTVENWATASLFSLDSLFQKHPTKKIQWTYHLSNKENHYTTPLITMNEGLKLFFKDYGPIRFHSMQEFSDFGGIESLKKHYQNRGKRYQISEAIHLDTKHYLLVQAHQENDFETFEALVREADGKMFIKDYYRQARWFGRYASFYLDNDRPEDALDILALGFEKFPEASILHYAKGNYYKKIGKINEARQWYEKAIHIAKTNQEPELQRYKTELRKL</sequence>